<name>A0ABN9R5P6_9DINO</name>
<organism evidence="3 4">
    <name type="scientific">Prorocentrum cordatum</name>
    <dbReference type="NCBI Taxonomy" id="2364126"/>
    <lineage>
        <taxon>Eukaryota</taxon>
        <taxon>Sar</taxon>
        <taxon>Alveolata</taxon>
        <taxon>Dinophyceae</taxon>
        <taxon>Prorocentrales</taxon>
        <taxon>Prorocentraceae</taxon>
        <taxon>Prorocentrum</taxon>
    </lineage>
</organism>
<dbReference type="PROSITE" id="PS50878">
    <property type="entry name" value="RT_POL"/>
    <property type="match status" value="1"/>
</dbReference>
<feature type="region of interest" description="Disordered" evidence="1">
    <location>
        <begin position="2516"/>
        <end position="2550"/>
    </location>
</feature>
<sequence length="2550" mass="279119">MHGHRNPTCSLQLSFAALRSGFADQLEEVAEEAEVEEEAKEQLLSGRRAPSQLQLPCTSVGGAAACNGCQARAWKYEWQRCLAQLRTARPLRRLSHRGANRRLRAEPGHIAGDGPPKARPPTRRAAKKSRTMRGFMEQFVKVMVQMLQGSDQSQLMTLLAGVLSGMQAHNEDDSSKGGGAGNGSGGGGGGSAPQQQPPAPRRQQPDALEAWQTVWSLRPEDFDAHIFSVDDLELKARAQPGDSTTPPKPVLGVVLARDEADCKGIETLLSIHGHLRVLRVRPLEGPVASECALQPHEEPRQLLGKARGHTRVRAVGLRRSHTDAPRYKTVVTKAAPAAAATETAVLRVSVERRYTTEWERTLKRPGDTARAWGIAAGLTDASKLRDTFKWFQQGDILVGLWRVEQSAVAGLLAASGQVDDHGHRFFVEPMRWEAPNPGPCACEYQKRLEDEEWSQYATRIASMAGDLGIARGDRALGIRKPRASTDARTRTWKLKASALPRKTWVVRAAASGELSGFEIEQRVAGEDIHMHGYIEAPRRSAAPWQRLPGERAVSFVKDPKSAEDKPRAPNRVLEMAPAAGALALANGPAIGAAAENGGNGDDKGSAQRPGLRKQNVIVEQETVRFRIAKHVAHNCDKFANYWDELAPQREDKKLDSFAEYMKLAEKPGAWLGNLEVAAFAEVFQGEVVVYRRQGPPQHFKPPSGAKKPLQAASAPQGFTVRQPFLYQKKAAHVAIFHAKVRDQMHLRPSLVMKLLAGTTARWQCPCCPKAMAADPASPAGARSRLKHGATEHPDEDPKRFHLPAGARGDGAPRLAAAYAARAAAWRVKNLLGGKTLGHQIVFFRMPAGRRKGLTHVRCTTCFRQGRTVRAFGQCRPLSAQTGKTTQAIATARGWLEAAPPAEHAEIQEYLDWLLKAREQARSRELQRIRDERKPDRDKHTVHQFQWPLGDKNIKGRQRFVCMACGMLKISRAALEGRACGQRMTKQHFAKRVRLLARLRRLRRRSPDLETAVEALAKARGSPTEAAEAAAEAAAAAAPRGQGVLQRRRRAQRCSYLAARPATRAMKTLSWFLASWGLLRQFSEPRPAAARFPHQFSEPRPAAAAARNMSRLPPATTTARNMSRFPPAAAAAAQFLQLLQLPHRKAPRLAWHMAAAPGRQAQQQARFAGDPDPLGPLEARPDDAGVGATAGPEAAAAAGAATKATKPPTQRMRIGTLNVQGLREKLSRVFFLASLFALDVLCVQEARIGPQSLASLTQYAKRRGYSYTAAAETDIDELGRAQGGVITFSRHPLQRMAHPESAHQGRYVTTALHMPKAEPLLLTNMHGLPGRIVETWDIVHAVLAQAAQLGRRPVIIGDWNMIPSEGVAAEAASNGWLRLAHTPAETATATHTKGRHLDYMLAHPSVHVSKRVQELMVADHSLVHHDLPCYRPEDRYTYKPHQQLPEIPPPASGTRDGPMAPELAQRWREAQEQIQDDFDAAEARFDTEAMWTLLSDETERILAGQLTPGTRSKLFRTTWGSSTRLQRVVQEEYEKRGATAPNAHLQRRQERLASRYPDLQDMRLDTAAGRQALQELINHVEAHHNTRRLSQWTDAMVTDDARTLQWLKRTAAPPEACTSVRPNLHPQREAEHQRAAWARIWCSEPPPNTSADKYSHPVPRHSPGLPDCFEVDRTGKRLRWRAGRMRAKAAGADGWKPKHVADLPLEWFALLSRVWNAILDGGPVPHSWTHTRVALIPKHDDTGGLRPIGIASVAWRLGMGDLVTTLWPWMAAWLHPGIASGARRDPAEMVEALLEGIDESKAAGGLSIYGAKIDLSKAFDRVSESRARHILRHMGAPEPLLHTLQSFYAQRQMHMEVDGCVASQPIRPLRGLLQGCPLSVLLLLVDMNLWIRVVEASCPHVSVKAYADDRTLWARGPLAKARVAEACEVTRRFDLGAGWQWNAGKGQRFQRGHADGRRGASPSQLAALQGGVLEQVGPLKHAVEVLGVVLSMQRVPPVMTRRKSEAAALWQLSRIAPPPLCWGGRFMRPPQDTVRRWDNAIRRAILQHPRAASRAACAAVVGPSACVEYQLDADALRHELWRLRRQARNLPTAVRMLPRWAAVCRRWRWTPRPQQGGAGGAAQYPRLYDTPEGIVDLAEFGKSSLQQLAWRSHARHLWLQESRAKDADSQRLLAAGEVPAGRLRLTFGSSGSASLRRAALGCALEHHAVEGLRRSAGAPNAAVVCTCGAPARRSHWLWECAARSQEPSAGPAVGSARCGLEEKMAVRIVEVPRRLAPAPLAALQGRLGRIVAALRAGQRADGSGALVCTDGSVVGRNDRLKRGAWAIAVSTPAGVVTATGEVSIPDGTSDCAEREAALHLMRAAAEAGVAFIVYIDNSGVQGGLRDILMGMPRRQEYAFGHWGAIEGHARTLPAGCAAYWVPSHGKREGSWAPPDPRHSELEVRDLNRAADEACGERAAALYARLSAPQEALHATADASMAAGMLRLAAGEQALLADWAPARDEASLQAGDMWRRRTGARRRRPAAGQAAAAPAAVAPGAPVPRRAAAALP</sequence>
<feature type="region of interest" description="Disordered" evidence="1">
    <location>
        <begin position="168"/>
        <end position="206"/>
    </location>
</feature>
<feature type="compositionally biased region" description="Basic residues" evidence="1">
    <location>
        <begin position="120"/>
        <end position="131"/>
    </location>
</feature>
<dbReference type="Proteomes" id="UP001189429">
    <property type="component" value="Unassembled WGS sequence"/>
</dbReference>
<dbReference type="PANTHER" id="PTHR19446">
    <property type="entry name" value="REVERSE TRANSCRIPTASES"/>
    <property type="match status" value="1"/>
</dbReference>
<dbReference type="InterPro" id="IPR003323">
    <property type="entry name" value="OTU_dom"/>
</dbReference>
<dbReference type="Pfam" id="PF00078">
    <property type="entry name" value="RVT_1"/>
    <property type="match status" value="1"/>
</dbReference>
<evidence type="ECO:0000313" key="3">
    <source>
        <dbReference type="EMBL" id="CAK0814131.1"/>
    </source>
</evidence>
<reference evidence="3" key="1">
    <citation type="submission" date="2023-10" db="EMBL/GenBank/DDBJ databases">
        <authorList>
            <person name="Chen Y."/>
            <person name="Shah S."/>
            <person name="Dougan E. K."/>
            <person name="Thang M."/>
            <person name="Chan C."/>
        </authorList>
    </citation>
    <scope>NUCLEOTIDE SEQUENCE [LARGE SCALE GENOMIC DNA]</scope>
</reference>
<feature type="region of interest" description="Disordered" evidence="1">
    <location>
        <begin position="593"/>
        <end position="612"/>
    </location>
</feature>
<dbReference type="Gene3D" id="3.60.10.10">
    <property type="entry name" value="Endonuclease/exonuclease/phosphatase"/>
    <property type="match status" value="1"/>
</dbReference>
<dbReference type="EMBL" id="CAUYUJ010005557">
    <property type="protein sequence ID" value="CAK0814131.1"/>
    <property type="molecule type" value="Genomic_DNA"/>
</dbReference>
<feature type="region of interest" description="Disordered" evidence="1">
    <location>
        <begin position="98"/>
        <end position="132"/>
    </location>
</feature>
<comment type="caution">
    <text evidence="3">The sequence shown here is derived from an EMBL/GenBank/DDBJ whole genome shotgun (WGS) entry which is preliminary data.</text>
</comment>
<evidence type="ECO:0000313" key="4">
    <source>
        <dbReference type="Proteomes" id="UP001189429"/>
    </source>
</evidence>
<protein>
    <recommendedName>
        <fullName evidence="2">Reverse transcriptase domain-containing protein</fullName>
    </recommendedName>
</protein>
<feature type="compositionally biased region" description="Low complexity" evidence="1">
    <location>
        <begin position="1183"/>
        <end position="1207"/>
    </location>
</feature>
<gene>
    <name evidence="3" type="ORF">PCOR1329_LOCUS17814</name>
</gene>
<feature type="compositionally biased region" description="Basic and acidic residues" evidence="1">
    <location>
        <begin position="788"/>
        <end position="799"/>
    </location>
</feature>
<accession>A0ABN9R5P6</accession>
<evidence type="ECO:0000259" key="2">
    <source>
        <dbReference type="PROSITE" id="PS50878"/>
    </source>
</evidence>
<feature type="region of interest" description="Disordered" evidence="1">
    <location>
        <begin position="775"/>
        <end position="806"/>
    </location>
</feature>
<dbReference type="Pfam" id="PF02338">
    <property type="entry name" value="OTU"/>
    <property type="match status" value="1"/>
</dbReference>
<dbReference type="InterPro" id="IPR036691">
    <property type="entry name" value="Endo/exonu/phosph_ase_sf"/>
</dbReference>
<dbReference type="SUPFAM" id="SSF56219">
    <property type="entry name" value="DNase I-like"/>
    <property type="match status" value="1"/>
</dbReference>
<feature type="domain" description="Reverse transcriptase" evidence="2">
    <location>
        <begin position="1716"/>
        <end position="1989"/>
    </location>
</feature>
<dbReference type="Gene3D" id="3.90.70.80">
    <property type="match status" value="1"/>
</dbReference>
<evidence type="ECO:0000256" key="1">
    <source>
        <dbReference type="SAM" id="MobiDB-lite"/>
    </source>
</evidence>
<dbReference type="InterPro" id="IPR000477">
    <property type="entry name" value="RT_dom"/>
</dbReference>
<feature type="compositionally biased region" description="Low complexity" evidence="1">
    <location>
        <begin position="2524"/>
        <end position="2550"/>
    </location>
</feature>
<feature type="region of interest" description="Disordered" evidence="1">
    <location>
        <begin position="1165"/>
        <end position="1207"/>
    </location>
</feature>
<proteinExistence type="predicted"/>
<dbReference type="InterPro" id="IPR043502">
    <property type="entry name" value="DNA/RNA_pol_sf"/>
</dbReference>
<dbReference type="InterPro" id="IPR005135">
    <property type="entry name" value="Endo/exonuclease/phosphatase"/>
</dbReference>
<dbReference type="Pfam" id="PF03372">
    <property type="entry name" value="Exo_endo_phos"/>
    <property type="match status" value="1"/>
</dbReference>
<feature type="compositionally biased region" description="Gly residues" evidence="1">
    <location>
        <begin position="176"/>
        <end position="191"/>
    </location>
</feature>
<dbReference type="SUPFAM" id="SSF56672">
    <property type="entry name" value="DNA/RNA polymerases"/>
    <property type="match status" value="1"/>
</dbReference>
<keyword evidence="4" id="KW-1185">Reference proteome</keyword>